<name>A0ACC6QR29_9ACTN</name>
<proteinExistence type="predicted"/>
<sequence>MSSQLQGPDRDVPATDGTRGTSRRTVLRAAGVAGAATAAAGLTGTAAAAAPAAGPASAPAATSDNVAGWRTDPDSPRFTLAVMPDTQYLFDGASIHKEPVEAALRHVLDHARDENIVFLSHLGDLTENGRAEELAPLGEAFRILDRRGAGYSVLAGNHDIDSRTDDQRGRTPYLDAFGPQRLRGLRTFGGASPDGYNTYHRFRAAGRTWLVLALDWRPSAAGIAWAKNVIAQHPRTPVVLTTHELVYADTAGEEARLSGFGQHLWDELIESHDQIFLALGGHFWPAARTVRTNGAGNDVHLHVTNYQDRYFGGSAMIRLYRFDLSRKTIDVSTFSPWLLAKEKSGRLNALERRELELTDADNSFSVPVDFEKRFAGFAPLTPRRPRPAERMLLPGTVAYWRFDSGRPDGSAADEDLRVRDLSGHGNDLIRTAVPGSPADALRWSGRHHPDQPGHGSLFLDGSKPPLRGACLRTVPGAPLDTQTFRSGCTIEAFFMLPDDWTSSRNAWSALLSRQGTLGAAGKTGDPEEPVVTLSLSDGHALQWAAAPLDQKGLVTNWSHELPLGTWWHAAVVNDGRRTTMYVDGCPVARNPATSTQGLTTLGLSWLLGGYEYGGRLDQLFRGWIGDVRITGRALPTGAFMNA</sequence>
<dbReference type="EMBL" id="JBBKAI010000002">
    <property type="protein sequence ID" value="MEJ8660942.1"/>
    <property type="molecule type" value="Genomic_DNA"/>
</dbReference>
<comment type="caution">
    <text evidence="1">The sequence shown here is derived from an EMBL/GenBank/DDBJ whole genome shotgun (WGS) entry which is preliminary data.</text>
</comment>
<evidence type="ECO:0000313" key="1">
    <source>
        <dbReference type="EMBL" id="MEJ8660942.1"/>
    </source>
</evidence>
<gene>
    <name evidence="1" type="ORF">WKI58_31260</name>
</gene>
<dbReference type="Proteomes" id="UP001375539">
    <property type="component" value="Unassembled WGS sequence"/>
</dbReference>
<accession>A0ACC6QR29</accession>
<evidence type="ECO:0000313" key="2">
    <source>
        <dbReference type="Proteomes" id="UP001375539"/>
    </source>
</evidence>
<reference evidence="1" key="1">
    <citation type="submission" date="2024-03" db="EMBL/GenBank/DDBJ databases">
        <title>Novel Streptomyces species of biotechnological and ecological value are a feature of Machair soil.</title>
        <authorList>
            <person name="Prole J.R."/>
            <person name="Goodfellow M."/>
            <person name="Allenby N."/>
            <person name="Ward A.C."/>
        </authorList>
    </citation>
    <scope>NUCLEOTIDE SEQUENCE</scope>
    <source>
        <strain evidence="1">MS1.AVA.4</strain>
    </source>
</reference>
<keyword evidence="2" id="KW-1185">Reference proteome</keyword>
<protein>
    <submittedName>
        <fullName evidence="1">LamG-like jellyroll fold domain-containing protein</fullName>
    </submittedName>
</protein>
<organism evidence="1 2">
    <name type="scientific">Streptomyces pratisoli</name>
    <dbReference type="NCBI Taxonomy" id="3139917"/>
    <lineage>
        <taxon>Bacteria</taxon>
        <taxon>Bacillati</taxon>
        <taxon>Actinomycetota</taxon>
        <taxon>Actinomycetes</taxon>
        <taxon>Kitasatosporales</taxon>
        <taxon>Streptomycetaceae</taxon>
        <taxon>Streptomyces</taxon>
    </lineage>
</organism>